<evidence type="ECO:0000313" key="2">
    <source>
        <dbReference type="Proteomes" id="UP000234789"/>
    </source>
</evidence>
<sequence length="96" mass="10847">MGARLFQGNRVEALALSVESEQPAEISLDRLLDEIREAHRDWVNAQYHFEQATGQDQIDYAVFAIEAAQKRYEMLLRQAKRIGAVSPAWMKGGMPG</sequence>
<proteinExistence type="predicted"/>
<dbReference type="Proteomes" id="UP000234789">
    <property type="component" value="Unassembled WGS sequence"/>
</dbReference>
<keyword evidence="2" id="KW-1185">Reference proteome</keyword>
<dbReference type="RefSeq" id="WP_101808354.1">
    <property type="nucleotide sequence ID" value="NZ_NFEZ01000004.1"/>
</dbReference>
<dbReference type="InterPro" id="IPR019644">
    <property type="entry name" value="DUF2508"/>
</dbReference>
<name>A0A2N5N087_9BACL</name>
<protein>
    <recommendedName>
        <fullName evidence="3">DUF2508 domain-containing protein</fullName>
    </recommendedName>
</protein>
<organism evidence="1 2">
    <name type="scientific">Paenibacillus pasadenensis</name>
    <dbReference type="NCBI Taxonomy" id="217090"/>
    <lineage>
        <taxon>Bacteria</taxon>
        <taxon>Bacillati</taxon>
        <taxon>Bacillota</taxon>
        <taxon>Bacilli</taxon>
        <taxon>Bacillales</taxon>
        <taxon>Paenibacillaceae</taxon>
        <taxon>Paenibacillus</taxon>
    </lineage>
</organism>
<evidence type="ECO:0000313" key="1">
    <source>
        <dbReference type="EMBL" id="PLT43753.1"/>
    </source>
</evidence>
<gene>
    <name evidence="1" type="ORF">B8V81_2184</name>
</gene>
<dbReference type="Pfam" id="PF10704">
    <property type="entry name" value="DUF2508"/>
    <property type="match status" value="1"/>
</dbReference>
<accession>A0A2N5N087</accession>
<dbReference type="AlphaFoldDB" id="A0A2N5N087"/>
<comment type="caution">
    <text evidence="1">The sequence shown here is derived from an EMBL/GenBank/DDBJ whole genome shotgun (WGS) entry which is preliminary data.</text>
</comment>
<dbReference type="EMBL" id="NFEZ01000004">
    <property type="protein sequence ID" value="PLT43753.1"/>
    <property type="molecule type" value="Genomic_DNA"/>
</dbReference>
<reference evidence="1 2" key="1">
    <citation type="submission" date="2017-05" db="EMBL/GenBank/DDBJ databases">
        <title>Functional genome analysis of Paenibacillus pasadenensis strain R16: insights on endophytic life style and antifungal activity.</title>
        <authorList>
            <person name="Passera A."/>
            <person name="Marcolungo L."/>
            <person name="Casati P."/>
            <person name="Brasca M."/>
            <person name="Quaglino F."/>
            <person name="Delledonne M."/>
        </authorList>
    </citation>
    <scope>NUCLEOTIDE SEQUENCE [LARGE SCALE GENOMIC DNA]</scope>
    <source>
        <strain evidence="1 2">R16</strain>
    </source>
</reference>
<evidence type="ECO:0008006" key="3">
    <source>
        <dbReference type="Google" id="ProtNLM"/>
    </source>
</evidence>